<accession>A0AAD3SJ95</accession>
<evidence type="ECO:0000313" key="3">
    <source>
        <dbReference type="Proteomes" id="UP001279734"/>
    </source>
</evidence>
<gene>
    <name evidence="2" type="ORF">Nepgr_013517</name>
</gene>
<evidence type="ECO:0000313" key="2">
    <source>
        <dbReference type="EMBL" id="GMH11676.1"/>
    </source>
</evidence>
<feature type="compositionally biased region" description="Polar residues" evidence="1">
    <location>
        <begin position="147"/>
        <end position="169"/>
    </location>
</feature>
<comment type="caution">
    <text evidence="2">The sequence shown here is derived from an EMBL/GenBank/DDBJ whole genome shotgun (WGS) entry which is preliminary data.</text>
</comment>
<dbReference type="EMBL" id="BSYO01000011">
    <property type="protein sequence ID" value="GMH11676.1"/>
    <property type="molecule type" value="Genomic_DNA"/>
</dbReference>
<sequence length="169" mass="18286">MEMGVMQLPMFHGWKPWAVVLCCSGQWTLPHAVGSIGLHSDYVPVTQMLFQSLGNFDGIGNGRDAAAFVSCCWKPLVAVLHCSGLWPLIHAVEQPKTSLEQQYHNSRNPRDAPTVAAVESTASAPLLEAQLQAAKSEAAKSNSNQATEPFSTAANLWARNSPNTSTIRQ</sequence>
<evidence type="ECO:0000256" key="1">
    <source>
        <dbReference type="SAM" id="MobiDB-lite"/>
    </source>
</evidence>
<protein>
    <submittedName>
        <fullName evidence="2">Uncharacterized protein</fullName>
    </submittedName>
</protein>
<proteinExistence type="predicted"/>
<dbReference type="Proteomes" id="UP001279734">
    <property type="component" value="Unassembled WGS sequence"/>
</dbReference>
<feature type="region of interest" description="Disordered" evidence="1">
    <location>
        <begin position="133"/>
        <end position="169"/>
    </location>
</feature>
<organism evidence="2 3">
    <name type="scientific">Nepenthes gracilis</name>
    <name type="common">Slender pitcher plant</name>
    <dbReference type="NCBI Taxonomy" id="150966"/>
    <lineage>
        <taxon>Eukaryota</taxon>
        <taxon>Viridiplantae</taxon>
        <taxon>Streptophyta</taxon>
        <taxon>Embryophyta</taxon>
        <taxon>Tracheophyta</taxon>
        <taxon>Spermatophyta</taxon>
        <taxon>Magnoliopsida</taxon>
        <taxon>eudicotyledons</taxon>
        <taxon>Gunneridae</taxon>
        <taxon>Pentapetalae</taxon>
        <taxon>Caryophyllales</taxon>
        <taxon>Nepenthaceae</taxon>
        <taxon>Nepenthes</taxon>
    </lineage>
</organism>
<dbReference type="AlphaFoldDB" id="A0AAD3SJ95"/>
<reference evidence="2" key="1">
    <citation type="submission" date="2023-05" db="EMBL/GenBank/DDBJ databases">
        <title>Nepenthes gracilis genome sequencing.</title>
        <authorList>
            <person name="Fukushima K."/>
        </authorList>
    </citation>
    <scope>NUCLEOTIDE SEQUENCE</scope>
    <source>
        <strain evidence="2">SING2019-196</strain>
    </source>
</reference>
<name>A0AAD3SJ95_NEPGR</name>
<feature type="compositionally biased region" description="Low complexity" evidence="1">
    <location>
        <begin position="133"/>
        <end position="146"/>
    </location>
</feature>
<keyword evidence="3" id="KW-1185">Reference proteome</keyword>